<dbReference type="Gene3D" id="1.10.490.10">
    <property type="entry name" value="Globins"/>
    <property type="match status" value="1"/>
</dbReference>
<evidence type="ECO:0000259" key="11">
    <source>
        <dbReference type="PROSITE" id="PS01033"/>
    </source>
</evidence>
<dbReference type="PIRSF" id="PIRSF036517">
    <property type="entry name" value="Ext_hemo"/>
    <property type="match status" value="1"/>
</dbReference>
<reference evidence="12" key="1">
    <citation type="submission" date="2008-03" db="EMBL/GenBank/DDBJ databases">
        <title>The primary structures and phylogenetic analyses of the globins and linker proteins of the giant hexagonal bilayer hemoglobin from annelid Lamellibrachia satsuma.</title>
        <authorList>
            <person name="Nakagawa T."/>
            <person name="Ohara R."/>
            <person name="Kaneko T."/>
            <person name="Kanemori M."/>
            <person name="Fukumori Y."/>
        </authorList>
    </citation>
    <scope>NUCLEOTIDE SEQUENCE</scope>
</reference>
<keyword evidence="4 6" id="KW-0479">Metal-binding</keyword>
<name>A0A125SXX5_LAMSA</name>
<keyword evidence="5 6" id="KW-0408">Iron</keyword>
<dbReference type="InterPro" id="IPR014610">
    <property type="entry name" value="Haemoglobin_extracell"/>
</dbReference>
<gene>
    <name evidence="12" type="primary">ghbB1</name>
</gene>
<comment type="similarity">
    <text evidence="6 9">Belongs to the globin family.</text>
</comment>
<dbReference type="CDD" id="cd01040">
    <property type="entry name" value="Mb-like"/>
    <property type="match status" value="1"/>
</dbReference>
<dbReference type="PROSITE" id="PS01033">
    <property type="entry name" value="GLOBIN"/>
    <property type="match status" value="1"/>
</dbReference>
<dbReference type="EMBL" id="AB430823">
    <property type="protein sequence ID" value="BAU46565.1"/>
    <property type="molecule type" value="mRNA"/>
</dbReference>
<proteinExistence type="evidence at transcript level"/>
<feature type="signal peptide" evidence="10">
    <location>
        <begin position="1"/>
        <end position="19"/>
    </location>
</feature>
<organism evidence="12">
    <name type="scientific">Lamellibrachia satsuma</name>
    <name type="common">Hydrothermal vent tubeworm</name>
    <dbReference type="NCBI Taxonomy" id="104711"/>
    <lineage>
        <taxon>Eukaryota</taxon>
        <taxon>Metazoa</taxon>
        <taxon>Spiralia</taxon>
        <taxon>Lophotrochozoa</taxon>
        <taxon>Annelida</taxon>
        <taxon>Polychaeta</taxon>
        <taxon>Sedentaria</taxon>
        <taxon>Canalipalpata</taxon>
        <taxon>Sabellida</taxon>
        <taxon>Siboglinidae</taxon>
        <taxon>Lamellibrachia</taxon>
    </lineage>
</organism>
<dbReference type="InterPro" id="IPR012292">
    <property type="entry name" value="Globin/Proto"/>
</dbReference>
<evidence type="ECO:0000256" key="2">
    <source>
        <dbReference type="ARBA" id="ARBA00022617"/>
    </source>
</evidence>
<evidence type="ECO:0000256" key="10">
    <source>
        <dbReference type="SAM" id="SignalP"/>
    </source>
</evidence>
<evidence type="ECO:0000256" key="7">
    <source>
        <dbReference type="PIRSR" id="PIRSR036517-1"/>
    </source>
</evidence>
<dbReference type="GO" id="GO:0020037">
    <property type="term" value="F:heme binding"/>
    <property type="evidence" value="ECO:0007669"/>
    <property type="project" value="UniProtKB-UniRule"/>
</dbReference>
<evidence type="ECO:0000256" key="3">
    <source>
        <dbReference type="ARBA" id="ARBA00022621"/>
    </source>
</evidence>
<dbReference type="GO" id="GO:0005833">
    <property type="term" value="C:hemoglobin complex"/>
    <property type="evidence" value="ECO:0007669"/>
    <property type="project" value="UniProtKB-UniRule"/>
</dbReference>
<dbReference type="InterPro" id="IPR044399">
    <property type="entry name" value="Mb-like_M"/>
</dbReference>
<evidence type="ECO:0000256" key="5">
    <source>
        <dbReference type="ARBA" id="ARBA00023004"/>
    </source>
</evidence>
<keyword evidence="10" id="KW-0732">Signal</keyword>
<dbReference type="Pfam" id="PF00042">
    <property type="entry name" value="Globin"/>
    <property type="match status" value="1"/>
</dbReference>
<evidence type="ECO:0000256" key="6">
    <source>
        <dbReference type="PIRNR" id="PIRNR036517"/>
    </source>
</evidence>
<feature type="disulfide bond" evidence="8">
    <location>
        <begin position="28"/>
        <end position="160"/>
    </location>
</feature>
<dbReference type="SUPFAM" id="SSF46458">
    <property type="entry name" value="Globin-like"/>
    <property type="match status" value="1"/>
</dbReference>
<feature type="domain" description="Globin" evidence="11">
    <location>
        <begin position="27"/>
        <end position="173"/>
    </location>
</feature>
<dbReference type="InterPro" id="IPR009050">
    <property type="entry name" value="Globin-like_sf"/>
</dbReference>
<keyword evidence="2 6" id="KW-0349">Heme</keyword>
<keyword evidence="3 6" id="KW-0561">Oxygen transport</keyword>
<dbReference type="GO" id="GO:0005344">
    <property type="term" value="F:oxygen carrier activity"/>
    <property type="evidence" value="ECO:0007669"/>
    <property type="project" value="UniProtKB-UniRule"/>
</dbReference>
<evidence type="ECO:0000256" key="8">
    <source>
        <dbReference type="PIRSR" id="PIRSR036517-2"/>
    </source>
</evidence>
<accession>A0A125SXX5</accession>
<keyword evidence="1 6" id="KW-0813">Transport</keyword>
<keyword evidence="8" id="KW-1015">Disulfide bond</keyword>
<dbReference type="GO" id="GO:0005506">
    <property type="term" value="F:iron ion binding"/>
    <property type="evidence" value="ECO:0007669"/>
    <property type="project" value="UniProtKB-UniRule"/>
</dbReference>
<dbReference type="GO" id="GO:0019825">
    <property type="term" value="F:oxygen binding"/>
    <property type="evidence" value="ECO:0007669"/>
    <property type="project" value="UniProtKB-UniRule"/>
</dbReference>
<feature type="binding site" description="proximal binding residue" evidence="7">
    <location>
        <position position="123"/>
    </location>
    <ligand>
        <name>heme b</name>
        <dbReference type="ChEBI" id="CHEBI:60344"/>
    </ligand>
    <ligandPart>
        <name>Fe</name>
        <dbReference type="ChEBI" id="CHEBI:18248"/>
    </ligandPart>
</feature>
<dbReference type="InterPro" id="IPR000971">
    <property type="entry name" value="Globin"/>
</dbReference>
<dbReference type="GO" id="GO:0005576">
    <property type="term" value="C:extracellular region"/>
    <property type="evidence" value="ECO:0007669"/>
    <property type="project" value="UniProtKB-UniRule"/>
</dbReference>
<evidence type="ECO:0000256" key="9">
    <source>
        <dbReference type="RuleBase" id="RU000356"/>
    </source>
</evidence>
<sequence precursor="true">MISLPVVALVLCGATVALCSVANAPKHCSYEDADIVLSEWYHVEVSGDSARILIRTANVLFNGLFDKVPSTRSLFARVNVANMQSGEFQAHTMRVMTGLDELIHKLHSPKVLDSMLEHLADQHAVRTGVKNEHFDIFRDVLYDSLGQVLDEYNPDAWRSCLSRIFYGIAGSLP</sequence>
<dbReference type="OrthoDB" id="436496at2759"/>
<evidence type="ECO:0000313" key="12">
    <source>
        <dbReference type="EMBL" id="BAU46565.1"/>
    </source>
</evidence>
<feature type="chain" id="PRO_5007180188" description="Extracellular globin" evidence="10">
    <location>
        <begin position="20"/>
        <end position="173"/>
    </location>
</feature>
<evidence type="ECO:0000256" key="1">
    <source>
        <dbReference type="ARBA" id="ARBA00022448"/>
    </source>
</evidence>
<protein>
    <recommendedName>
        <fullName evidence="6">Extracellular globin</fullName>
    </recommendedName>
</protein>
<dbReference type="AlphaFoldDB" id="A0A125SXX5"/>
<evidence type="ECO:0000256" key="4">
    <source>
        <dbReference type="ARBA" id="ARBA00022723"/>
    </source>
</evidence>